<dbReference type="EMBL" id="QPJM01000011">
    <property type="protein sequence ID" value="RCW81181.1"/>
    <property type="molecule type" value="Genomic_DNA"/>
</dbReference>
<evidence type="ECO:0000313" key="1">
    <source>
        <dbReference type="EMBL" id="RCW81181.1"/>
    </source>
</evidence>
<sequence length="123" mass="13671">MSQELDHKLDCPNCKTIYLRIPKDVSGHTPINCTSCGEYLGYWGELEADFFKQGGMNGAFRLDKGQFVRIDQNAVHAHELASGGQEQLRVALIESERPEAPASLGLDRAIEPLGVKPRPIHDR</sequence>
<comment type="caution">
    <text evidence="1">The sequence shown here is derived from an EMBL/GenBank/DDBJ whole genome shotgun (WGS) entry which is preliminary data.</text>
</comment>
<protein>
    <submittedName>
        <fullName evidence="1">Uncharacterized protein</fullName>
    </submittedName>
</protein>
<dbReference type="AlphaFoldDB" id="A0A368YLR5"/>
<keyword evidence="2" id="KW-1185">Reference proteome</keyword>
<organism evidence="1 2">
    <name type="scientific">Phyllobacterium bourgognense</name>
    <dbReference type="NCBI Taxonomy" id="314236"/>
    <lineage>
        <taxon>Bacteria</taxon>
        <taxon>Pseudomonadati</taxon>
        <taxon>Pseudomonadota</taxon>
        <taxon>Alphaproteobacteria</taxon>
        <taxon>Hyphomicrobiales</taxon>
        <taxon>Phyllobacteriaceae</taxon>
        <taxon>Phyllobacterium</taxon>
    </lineage>
</organism>
<evidence type="ECO:0000313" key="2">
    <source>
        <dbReference type="Proteomes" id="UP000253324"/>
    </source>
</evidence>
<dbReference type="Proteomes" id="UP000253324">
    <property type="component" value="Unassembled WGS sequence"/>
</dbReference>
<reference evidence="1 2" key="1">
    <citation type="submission" date="2018-07" db="EMBL/GenBank/DDBJ databases">
        <title>Genomic Encyclopedia of Type Strains, Phase III (KMG-III): the genomes of soil and plant-associated and newly described type strains.</title>
        <authorList>
            <person name="Whitman W."/>
        </authorList>
    </citation>
    <scope>NUCLEOTIDE SEQUENCE [LARGE SCALE GENOMIC DNA]</scope>
    <source>
        <strain evidence="1 2">31-25a</strain>
    </source>
</reference>
<proteinExistence type="predicted"/>
<dbReference type="RefSeq" id="WP_181872502.1">
    <property type="nucleotide sequence ID" value="NZ_QPJM01000011.1"/>
</dbReference>
<name>A0A368YLR5_9HYPH</name>
<gene>
    <name evidence="1" type="ORF">C7476_11143</name>
</gene>
<accession>A0A368YLR5</accession>